<dbReference type="eggNOG" id="ENOG502RR91">
    <property type="taxonomic scope" value="Eukaryota"/>
</dbReference>
<dbReference type="EMBL" id="GL376563">
    <property type="status" value="NOT_ANNOTATED_CDS"/>
    <property type="molecule type" value="Genomic_DNA"/>
</dbReference>
<sequence length="329" mass="36227">MPCAACLIVTTTGRVLVQWESGTALPFQYSQLSLLLASLFQFSKAQPYFQLELHNGYTLVVCSNEISQISVAVVCKTPEVPQTTARTGRTSVTSTNSKSQTLHMAHLKALVVLNEFVRCFQDQIDVILVESKAQAEEMAKQYTLTKALGTGSDMEDADGTMDLFLQFQTEFLAPILEDNSTENLRTGILDSVPKTTNSLSLEITRQFLINTDTGHILYSLLPTPKMPGRHCYVEDSNSTQELLIRASQALGAYYAVLQRTSLLTRKQEDSHVGFQNEGISCTTLVLRIDDGGPAVASTNGKDASASSGFYIAIQMLWNLRLFALIFPFT</sequence>
<evidence type="ECO:0000313" key="1">
    <source>
        <dbReference type="EnsemblProtists" id="PYU1_T014079"/>
    </source>
</evidence>
<reference evidence="2" key="2">
    <citation type="submission" date="2010-04" db="EMBL/GenBank/DDBJ databases">
        <authorList>
            <person name="Buell R."/>
            <person name="Hamilton J."/>
            <person name="Hostetler J."/>
        </authorList>
    </citation>
    <scope>NUCLEOTIDE SEQUENCE [LARGE SCALE GENOMIC DNA]</scope>
    <source>
        <strain evidence="2">DAOM:BR144</strain>
    </source>
</reference>
<dbReference type="AlphaFoldDB" id="K3XA30"/>
<proteinExistence type="predicted"/>
<name>K3XA30_GLOUD</name>
<keyword evidence="2" id="KW-1185">Reference proteome</keyword>
<protein>
    <submittedName>
        <fullName evidence="1">Uncharacterized protein</fullName>
    </submittedName>
</protein>
<evidence type="ECO:0000313" key="2">
    <source>
        <dbReference type="Proteomes" id="UP000019132"/>
    </source>
</evidence>
<dbReference type="VEuPathDB" id="FungiDB:PYU1_G014050"/>
<reference evidence="2" key="1">
    <citation type="journal article" date="2010" name="Genome Biol.">
        <title>Genome sequence of the necrotrophic plant pathogen Pythium ultimum reveals original pathogenicity mechanisms and effector repertoire.</title>
        <authorList>
            <person name="Levesque C.A."/>
            <person name="Brouwer H."/>
            <person name="Cano L."/>
            <person name="Hamilton J.P."/>
            <person name="Holt C."/>
            <person name="Huitema E."/>
            <person name="Raffaele S."/>
            <person name="Robideau G.P."/>
            <person name="Thines M."/>
            <person name="Win J."/>
            <person name="Zerillo M.M."/>
            <person name="Beakes G.W."/>
            <person name="Boore J.L."/>
            <person name="Busam D."/>
            <person name="Dumas B."/>
            <person name="Ferriera S."/>
            <person name="Fuerstenberg S.I."/>
            <person name="Gachon C.M."/>
            <person name="Gaulin E."/>
            <person name="Govers F."/>
            <person name="Grenville-Briggs L."/>
            <person name="Horner N."/>
            <person name="Hostetler J."/>
            <person name="Jiang R.H."/>
            <person name="Johnson J."/>
            <person name="Krajaejun T."/>
            <person name="Lin H."/>
            <person name="Meijer H.J."/>
            <person name="Moore B."/>
            <person name="Morris P."/>
            <person name="Phuntmart V."/>
            <person name="Puiu D."/>
            <person name="Shetty J."/>
            <person name="Stajich J.E."/>
            <person name="Tripathy S."/>
            <person name="Wawra S."/>
            <person name="van West P."/>
            <person name="Whitty B.R."/>
            <person name="Coutinho P.M."/>
            <person name="Henrissat B."/>
            <person name="Martin F."/>
            <person name="Thomas P.D."/>
            <person name="Tyler B.M."/>
            <person name="De Vries R.P."/>
            <person name="Kamoun S."/>
            <person name="Yandell M."/>
            <person name="Tisserat N."/>
            <person name="Buell C.R."/>
        </authorList>
    </citation>
    <scope>NUCLEOTIDE SEQUENCE</scope>
    <source>
        <strain evidence="2">DAOM:BR144</strain>
    </source>
</reference>
<accession>K3XA30</accession>
<dbReference type="InParanoid" id="K3XA30"/>
<dbReference type="EnsemblProtists" id="PYU1_T014079">
    <property type="protein sequence ID" value="PYU1_T014079"/>
    <property type="gene ID" value="PYU1_G014050"/>
</dbReference>
<dbReference type="Proteomes" id="UP000019132">
    <property type="component" value="Unassembled WGS sequence"/>
</dbReference>
<reference evidence="1" key="3">
    <citation type="submission" date="2015-02" db="UniProtKB">
        <authorList>
            <consortium name="EnsemblProtists"/>
        </authorList>
    </citation>
    <scope>IDENTIFICATION</scope>
    <source>
        <strain evidence="1">DAOM BR144</strain>
    </source>
</reference>
<organism evidence="1 2">
    <name type="scientific">Globisporangium ultimum (strain ATCC 200006 / CBS 805.95 / DAOM BR144)</name>
    <name type="common">Pythium ultimum</name>
    <dbReference type="NCBI Taxonomy" id="431595"/>
    <lineage>
        <taxon>Eukaryota</taxon>
        <taxon>Sar</taxon>
        <taxon>Stramenopiles</taxon>
        <taxon>Oomycota</taxon>
        <taxon>Peronosporomycetes</taxon>
        <taxon>Pythiales</taxon>
        <taxon>Pythiaceae</taxon>
        <taxon>Globisporangium</taxon>
    </lineage>
</organism>
<dbReference type="HOGENOM" id="CLU_053624_0_0_1"/>